<evidence type="ECO:0000313" key="1">
    <source>
        <dbReference type="EMBL" id="GAA4649732.1"/>
    </source>
</evidence>
<sequence length="116" mass="13316">MPLAYAETDKIPNANNGGNYDVFNIANHSEGTIRAEYREEITTHLVKTSDPIEPNSYLQDKIFCEYTKCTAIYIRFIDSQGKELCIADTKEAIYKPEQTYAVNYYKLGSCDIRRTK</sequence>
<dbReference type="Proteomes" id="UP001500604">
    <property type="component" value="Unassembled WGS sequence"/>
</dbReference>
<protein>
    <submittedName>
        <fullName evidence="1">Uncharacterized protein</fullName>
    </submittedName>
</protein>
<dbReference type="EMBL" id="BAABFL010000283">
    <property type="protein sequence ID" value="GAA4649732.1"/>
    <property type="molecule type" value="Genomic_DNA"/>
</dbReference>
<proteinExistence type="predicted"/>
<gene>
    <name evidence="1" type="ORF">GCM10023116_20120</name>
</gene>
<evidence type="ECO:0000313" key="2">
    <source>
        <dbReference type="Proteomes" id="UP001500604"/>
    </source>
</evidence>
<organism evidence="1 2">
    <name type="scientific">Kistimonas scapharcae</name>
    <dbReference type="NCBI Taxonomy" id="1036133"/>
    <lineage>
        <taxon>Bacteria</taxon>
        <taxon>Pseudomonadati</taxon>
        <taxon>Pseudomonadota</taxon>
        <taxon>Gammaproteobacteria</taxon>
        <taxon>Oceanospirillales</taxon>
        <taxon>Endozoicomonadaceae</taxon>
        <taxon>Kistimonas</taxon>
    </lineage>
</organism>
<dbReference type="RefSeq" id="WP_345195711.1">
    <property type="nucleotide sequence ID" value="NZ_BAABFL010000283.1"/>
</dbReference>
<keyword evidence="2" id="KW-1185">Reference proteome</keyword>
<name>A0ABP8V1N4_9GAMM</name>
<comment type="caution">
    <text evidence="1">The sequence shown here is derived from an EMBL/GenBank/DDBJ whole genome shotgun (WGS) entry which is preliminary data.</text>
</comment>
<reference evidence="2" key="1">
    <citation type="journal article" date="2019" name="Int. J. Syst. Evol. Microbiol.">
        <title>The Global Catalogue of Microorganisms (GCM) 10K type strain sequencing project: providing services to taxonomists for standard genome sequencing and annotation.</title>
        <authorList>
            <consortium name="The Broad Institute Genomics Platform"/>
            <consortium name="The Broad Institute Genome Sequencing Center for Infectious Disease"/>
            <person name="Wu L."/>
            <person name="Ma J."/>
        </authorList>
    </citation>
    <scope>NUCLEOTIDE SEQUENCE [LARGE SCALE GENOMIC DNA]</scope>
    <source>
        <strain evidence="2">JCM 17805</strain>
    </source>
</reference>
<accession>A0ABP8V1N4</accession>